<dbReference type="InterPro" id="IPR001412">
    <property type="entry name" value="aa-tRNA-synth_I_CS"/>
</dbReference>
<dbReference type="NCBIfam" id="NF004349">
    <property type="entry name" value="PRK05729.1"/>
    <property type="match status" value="1"/>
</dbReference>
<organism evidence="16">
    <name type="scientific">hydrothermal vent metagenome</name>
    <dbReference type="NCBI Taxonomy" id="652676"/>
    <lineage>
        <taxon>unclassified sequences</taxon>
        <taxon>metagenomes</taxon>
        <taxon>ecological metagenomes</taxon>
    </lineage>
</organism>
<dbReference type="FunFam" id="1.10.287.380:FF:000001">
    <property type="entry name" value="Valine--tRNA ligase"/>
    <property type="match status" value="1"/>
</dbReference>
<feature type="domain" description="Aminoacyl-tRNA synthetase class Ia" evidence="13">
    <location>
        <begin position="441"/>
        <end position="559"/>
    </location>
</feature>
<evidence type="ECO:0000256" key="9">
    <source>
        <dbReference type="ARBA" id="ARBA00023054"/>
    </source>
</evidence>
<dbReference type="PANTHER" id="PTHR11946">
    <property type="entry name" value="VALYL-TRNA SYNTHETASES"/>
    <property type="match status" value="1"/>
</dbReference>
<dbReference type="InterPro" id="IPR033705">
    <property type="entry name" value="Anticodon_Ia_Val"/>
</dbReference>
<dbReference type="InterPro" id="IPR014729">
    <property type="entry name" value="Rossmann-like_a/b/a_fold"/>
</dbReference>
<dbReference type="InterPro" id="IPR019499">
    <property type="entry name" value="Val-tRNA_synth_tRNA-bd"/>
</dbReference>
<evidence type="ECO:0000256" key="8">
    <source>
        <dbReference type="ARBA" id="ARBA00022917"/>
    </source>
</evidence>
<dbReference type="SUPFAM" id="SSF46589">
    <property type="entry name" value="tRNA-binding arm"/>
    <property type="match status" value="1"/>
</dbReference>
<dbReference type="GO" id="GO:0006438">
    <property type="term" value="P:valyl-tRNA aminoacylation"/>
    <property type="evidence" value="ECO:0007669"/>
    <property type="project" value="InterPro"/>
</dbReference>
<evidence type="ECO:0000256" key="5">
    <source>
        <dbReference type="ARBA" id="ARBA00022598"/>
    </source>
</evidence>
<keyword evidence="6" id="KW-0547">Nucleotide-binding</keyword>
<dbReference type="HAMAP" id="MF_02004">
    <property type="entry name" value="Val_tRNA_synth_type1"/>
    <property type="match status" value="1"/>
</dbReference>
<dbReference type="SUPFAM" id="SSF50677">
    <property type="entry name" value="ValRS/IleRS/LeuRS editing domain"/>
    <property type="match status" value="1"/>
</dbReference>
<evidence type="ECO:0000256" key="11">
    <source>
        <dbReference type="ARBA" id="ARBA00029936"/>
    </source>
</evidence>
<keyword evidence="8" id="KW-0648">Protein biosynthesis</keyword>
<dbReference type="EMBL" id="UOGD01000335">
    <property type="protein sequence ID" value="VAX26364.1"/>
    <property type="molecule type" value="Genomic_DNA"/>
</dbReference>
<evidence type="ECO:0000256" key="6">
    <source>
        <dbReference type="ARBA" id="ARBA00022741"/>
    </source>
</evidence>
<keyword evidence="4" id="KW-0963">Cytoplasm</keyword>
<evidence type="ECO:0000256" key="7">
    <source>
        <dbReference type="ARBA" id="ARBA00022840"/>
    </source>
</evidence>
<dbReference type="GO" id="GO:0005829">
    <property type="term" value="C:cytosol"/>
    <property type="evidence" value="ECO:0007669"/>
    <property type="project" value="TreeGrafter"/>
</dbReference>
<proteinExistence type="inferred from homology"/>
<dbReference type="GO" id="GO:0004832">
    <property type="term" value="F:valine-tRNA ligase activity"/>
    <property type="evidence" value="ECO:0007669"/>
    <property type="project" value="UniProtKB-EC"/>
</dbReference>
<dbReference type="AlphaFoldDB" id="A0A3B1CR29"/>
<evidence type="ECO:0000259" key="13">
    <source>
        <dbReference type="Pfam" id="PF00133"/>
    </source>
</evidence>
<protein>
    <recommendedName>
        <fullName evidence="3">valine--tRNA ligase</fullName>
        <ecNumber evidence="3">6.1.1.9</ecNumber>
    </recommendedName>
    <alternativeName>
        <fullName evidence="11">Valyl-tRNA synthetase</fullName>
    </alternativeName>
</protein>
<evidence type="ECO:0000259" key="14">
    <source>
        <dbReference type="Pfam" id="PF08264"/>
    </source>
</evidence>
<dbReference type="SUPFAM" id="SSF52374">
    <property type="entry name" value="Nucleotidylyl transferase"/>
    <property type="match status" value="1"/>
</dbReference>
<evidence type="ECO:0000313" key="16">
    <source>
        <dbReference type="EMBL" id="VAX26364.1"/>
    </source>
</evidence>
<dbReference type="InterPro" id="IPR013155">
    <property type="entry name" value="M/V/L/I-tRNA-synth_anticd-bd"/>
</dbReference>
<dbReference type="GO" id="GO:0005524">
    <property type="term" value="F:ATP binding"/>
    <property type="evidence" value="ECO:0007669"/>
    <property type="project" value="UniProtKB-KW"/>
</dbReference>
<dbReference type="InterPro" id="IPR010978">
    <property type="entry name" value="tRNA-bd_arm"/>
</dbReference>
<dbReference type="CDD" id="cd07962">
    <property type="entry name" value="Anticodon_Ia_Val"/>
    <property type="match status" value="1"/>
</dbReference>
<dbReference type="Pfam" id="PF00133">
    <property type="entry name" value="tRNA-synt_1"/>
    <property type="match status" value="2"/>
</dbReference>
<dbReference type="PANTHER" id="PTHR11946:SF93">
    <property type="entry name" value="VALINE--TRNA LIGASE, CHLOROPLASTIC_MITOCHONDRIAL 2"/>
    <property type="match status" value="1"/>
</dbReference>
<dbReference type="Gene3D" id="1.10.730.10">
    <property type="entry name" value="Isoleucyl-tRNA Synthetase, Domain 1"/>
    <property type="match status" value="1"/>
</dbReference>
<feature type="domain" description="Aminoacyl-tRNA synthetase class Ia" evidence="13">
    <location>
        <begin position="21"/>
        <end position="434"/>
    </location>
</feature>
<dbReference type="FunFam" id="3.40.50.620:FF:000032">
    <property type="entry name" value="Valine--tRNA ligase"/>
    <property type="match status" value="1"/>
</dbReference>
<comment type="subcellular location">
    <subcellularLocation>
        <location evidence="1">Cytoplasm</location>
    </subcellularLocation>
</comment>
<dbReference type="Gene3D" id="3.90.740.10">
    <property type="entry name" value="Valyl/Leucyl/Isoleucyl-tRNA synthetase, editing domain"/>
    <property type="match status" value="1"/>
</dbReference>
<dbReference type="Gene3D" id="1.10.287.380">
    <property type="entry name" value="Valyl-tRNA synthetase, C-terminal domain"/>
    <property type="match status" value="1"/>
</dbReference>
<keyword evidence="5 16" id="KW-0436">Ligase</keyword>
<accession>A0A3B1CR29</accession>
<dbReference type="InterPro" id="IPR002303">
    <property type="entry name" value="Valyl-tRNA_ligase"/>
</dbReference>
<evidence type="ECO:0000256" key="2">
    <source>
        <dbReference type="ARBA" id="ARBA00011245"/>
    </source>
</evidence>
<dbReference type="CDD" id="cd00817">
    <property type="entry name" value="ValRS_core"/>
    <property type="match status" value="1"/>
</dbReference>
<dbReference type="Gene3D" id="3.40.50.620">
    <property type="entry name" value="HUPs"/>
    <property type="match status" value="3"/>
</dbReference>
<dbReference type="InterPro" id="IPR002300">
    <property type="entry name" value="aa-tRNA-synth_Ia"/>
</dbReference>
<keyword evidence="7" id="KW-0067">ATP-binding</keyword>
<dbReference type="InterPro" id="IPR009008">
    <property type="entry name" value="Val/Leu/Ile-tRNA-synth_edit"/>
</dbReference>
<evidence type="ECO:0000256" key="1">
    <source>
        <dbReference type="ARBA" id="ARBA00004496"/>
    </source>
</evidence>
<sequence length="873" mass="101937">MKVKDLTDIPKAYDPKVAEDKWYKYWEENKIFHSEIDESKESYTIVIPPPNVTGMLHLGHILNNTLQDVFIRYKRMKGFNALWVPGTDHASIATESKVIAMLKEKGINKYDIGRDEFLKYCWDWTEKYGGIIISQLRKLGVSCDWDRQRFTMDDHYYRKVIEAFVKLYNEGLIYRGYRMVNWDPASKSAISDEEVIYKEVNGKLWYMRYPIKDSDEYLVVATTRPETMLGDTGVAVNPNDERYKHLVGKKVILPIVGREIPIFADDYVDLEFGTGAVKVTPAHDVNDYDMGKRHNLETVNIFNDDASTNSNVPEEFRNLDRYEVRKKVLTKLEELNAIEKIEDYTNKVGYSDRGGVPIEPYLSEQWFMKMDDLSKPALQVVKEEKVKFHPHHWIKTYEHWMEGIHDWCISRQLWWGHRIPVWYHKETNEVYCDVNPPEDIENWRQEEDVLDTWASSWLWAQDVFTSEEEQKYYYPTDLLVTGPDIIFFWVARMIMAGMKFMNDIPFKDVYFTSIIRDDKGRKMSKSLGNSPDPIDVIDEYGADALRFTINYIAPMGQDVLFNSEKTELGRNFANKIWNAARFLLMNAQDVELKDELVDKHIDFTDKWIMSRFQNTLQKFETALDNFDVNGATKIIYGFVWNDFCDWYIELSKNRMYSDDKEVKAAVLTRSLKLFAETMKLIHPFMPFISEEIWQLLDERKDGESISTSEFPKQNLQLVDIDAEKEMAFIQDVITAIRNIRGEMNIPPSKQITVYLKTESLSGVQQEYIQSIAKVDKLVVDKVIDKPKGSASSVVRGCDIFVPLEGIIDLDVERNRITKEINRLEGMLIGVSKKLSNERFVNNAPAEVVEKERAKLTDWENSLEKLKIILSDLT</sequence>
<keyword evidence="9" id="KW-0175">Coiled coil</keyword>
<dbReference type="FunFam" id="1.10.730.10:FF:000014">
    <property type="entry name" value="Valine--tRNA ligase"/>
    <property type="match status" value="1"/>
</dbReference>
<dbReference type="FunFam" id="3.90.740.10:FF:000005">
    <property type="entry name" value="Valine--tRNA ligase, mitochondrial"/>
    <property type="match status" value="1"/>
</dbReference>
<dbReference type="Pfam" id="PF08264">
    <property type="entry name" value="Anticodon_1"/>
    <property type="match status" value="1"/>
</dbReference>
<feature type="domain" description="Methionyl/Valyl/Leucyl/Isoleucyl-tRNA synthetase anticodon-binding" evidence="14">
    <location>
        <begin position="605"/>
        <end position="754"/>
    </location>
</feature>
<feature type="domain" description="Valyl-tRNA synthetase tRNA-binding arm" evidence="15">
    <location>
        <begin position="808"/>
        <end position="872"/>
    </location>
</feature>
<gene>
    <name evidence="16" type="ORF">MNBD_IGNAVI01-1380</name>
</gene>
<dbReference type="EC" id="6.1.1.9" evidence="3"/>
<dbReference type="GO" id="GO:0002161">
    <property type="term" value="F:aminoacyl-tRNA deacylase activity"/>
    <property type="evidence" value="ECO:0007669"/>
    <property type="project" value="InterPro"/>
</dbReference>
<dbReference type="SUPFAM" id="SSF47323">
    <property type="entry name" value="Anticodon-binding domain of a subclass of class I aminoacyl-tRNA synthetases"/>
    <property type="match status" value="1"/>
</dbReference>
<comment type="subunit">
    <text evidence="2">Monomer.</text>
</comment>
<dbReference type="PROSITE" id="PS00178">
    <property type="entry name" value="AA_TRNA_LIGASE_I"/>
    <property type="match status" value="1"/>
</dbReference>
<dbReference type="Pfam" id="PF10458">
    <property type="entry name" value="Val_tRNA-synt_C"/>
    <property type="match status" value="1"/>
</dbReference>
<evidence type="ECO:0000256" key="10">
    <source>
        <dbReference type="ARBA" id="ARBA00023146"/>
    </source>
</evidence>
<dbReference type="PRINTS" id="PR00986">
    <property type="entry name" value="TRNASYNTHVAL"/>
</dbReference>
<dbReference type="NCBIfam" id="TIGR00422">
    <property type="entry name" value="valS"/>
    <property type="match status" value="1"/>
</dbReference>
<keyword evidence="10 16" id="KW-0030">Aminoacyl-tRNA synthetase</keyword>
<evidence type="ECO:0000259" key="15">
    <source>
        <dbReference type="Pfam" id="PF10458"/>
    </source>
</evidence>
<comment type="catalytic activity">
    <reaction evidence="12">
        <text>tRNA(Val) + L-valine + ATP = L-valyl-tRNA(Val) + AMP + diphosphate</text>
        <dbReference type="Rhea" id="RHEA:10704"/>
        <dbReference type="Rhea" id="RHEA-COMP:9672"/>
        <dbReference type="Rhea" id="RHEA-COMP:9708"/>
        <dbReference type="ChEBI" id="CHEBI:30616"/>
        <dbReference type="ChEBI" id="CHEBI:33019"/>
        <dbReference type="ChEBI" id="CHEBI:57762"/>
        <dbReference type="ChEBI" id="CHEBI:78442"/>
        <dbReference type="ChEBI" id="CHEBI:78537"/>
        <dbReference type="ChEBI" id="CHEBI:456215"/>
        <dbReference type="EC" id="6.1.1.9"/>
    </reaction>
</comment>
<evidence type="ECO:0000256" key="3">
    <source>
        <dbReference type="ARBA" id="ARBA00013169"/>
    </source>
</evidence>
<evidence type="ECO:0000256" key="4">
    <source>
        <dbReference type="ARBA" id="ARBA00022490"/>
    </source>
</evidence>
<dbReference type="InterPro" id="IPR009080">
    <property type="entry name" value="tRNAsynth_Ia_anticodon-bd"/>
</dbReference>
<reference evidence="16" key="1">
    <citation type="submission" date="2018-06" db="EMBL/GenBank/DDBJ databases">
        <authorList>
            <person name="Zhirakovskaya E."/>
        </authorList>
    </citation>
    <scope>NUCLEOTIDE SEQUENCE</scope>
</reference>
<evidence type="ECO:0000256" key="12">
    <source>
        <dbReference type="ARBA" id="ARBA00047552"/>
    </source>
</evidence>
<dbReference type="InterPro" id="IPR037118">
    <property type="entry name" value="Val-tRNA_synth_C_sf"/>
</dbReference>
<name>A0A3B1CR29_9ZZZZ</name>